<dbReference type="InterPro" id="IPR050445">
    <property type="entry name" value="Bact_polysacc_biosynth/exp"/>
</dbReference>
<sequence length="413" mass="46014">MQDGETHAHPETRQPASVSATAPKRKRRPPAPRPEIIVRPLARRAKPQRRHIGAVILLCLGVFLPTAITAGYLWTQARDQYVTRIGFSVRSAQTSPALEVLGGISQLSSADSTDTEILYDFIQSQQLVREMDDKLNLVSVYGCDEGNKDFIFCLKQDPSIEDLLAFWNKMTKIGYDGGAGILEVEVRAFDADSAVILAEEMFAQSSAMINDLSTQARSDATSYAQDDLEVAVARLKSARRTLAEFRNQTQIIDPAADIQGQMGVLTSMQTQLTQALISRGLLELSATKTDPRLVQLNLKIGVIEKQIDIQRGKFGLGDSENGEALAQLMGRYEELSVEVEFAEQSYLQALDALDNANGEARRQSRYLAAHIKPTHADRPEYPRKILLTTLVAFFSFFGWIILVMVYYSLRDRR</sequence>
<feature type="transmembrane region" description="Helical" evidence="2">
    <location>
        <begin position="52"/>
        <end position="74"/>
    </location>
</feature>
<evidence type="ECO:0008006" key="5">
    <source>
        <dbReference type="Google" id="ProtNLM"/>
    </source>
</evidence>
<feature type="region of interest" description="Disordered" evidence="1">
    <location>
        <begin position="1"/>
        <end position="35"/>
    </location>
</feature>
<gene>
    <name evidence="3" type="ORF">PAM7971_01105</name>
</gene>
<keyword evidence="2" id="KW-0472">Membrane</keyword>
<feature type="transmembrane region" description="Helical" evidence="2">
    <location>
        <begin position="385"/>
        <end position="409"/>
    </location>
</feature>
<dbReference type="EMBL" id="FWFW01000003">
    <property type="protein sequence ID" value="SLN29589.1"/>
    <property type="molecule type" value="Genomic_DNA"/>
</dbReference>
<protein>
    <recommendedName>
        <fullName evidence="5">Chain length determinant protein</fullName>
    </recommendedName>
</protein>
<organism evidence="3 4">
    <name type="scientific">Pacificibacter marinus</name>
    <dbReference type="NCBI Taxonomy" id="658057"/>
    <lineage>
        <taxon>Bacteria</taxon>
        <taxon>Pseudomonadati</taxon>
        <taxon>Pseudomonadota</taxon>
        <taxon>Alphaproteobacteria</taxon>
        <taxon>Rhodobacterales</taxon>
        <taxon>Roseobacteraceae</taxon>
        <taxon>Pacificibacter</taxon>
    </lineage>
</organism>
<dbReference type="GO" id="GO:0005886">
    <property type="term" value="C:plasma membrane"/>
    <property type="evidence" value="ECO:0007669"/>
    <property type="project" value="TreeGrafter"/>
</dbReference>
<keyword evidence="2" id="KW-0812">Transmembrane</keyword>
<dbReference type="PANTHER" id="PTHR32309:SF13">
    <property type="entry name" value="FERRIC ENTEROBACTIN TRANSPORT PROTEIN FEPE"/>
    <property type="match status" value="1"/>
</dbReference>
<accession>A0A1Y5S0K0</accession>
<dbReference type="PANTHER" id="PTHR32309">
    <property type="entry name" value="TYROSINE-PROTEIN KINASE"/>
    <property type="match status" value="1"/>
</dbReference>
<name>A0A1Y5S0K0_9RHOB</name>
<reference evidence="3 4" key="1">
    <citation type="submission" date="2017-03" db="EMBL/GenBank/DDBJ databases">
        <authorList>
            <person name="Afonso C.L."/>
            <person name="Miller P.J."/>
            <person name="Scott M.A."/>
            <person name="Spackman E."/>
            <person name="Goraichik I."/>
            <person name="Dimitrov K.M."/>
            <person name="Suarez D.L."/>
            <person name="Swayne D.E."/>
        </authorList>
    </citation>
    <scope>NUCLEOTIDE SEQUENCE [LARGE SCALE GENOMIC DNA]</scope>
    <source>
        <strain evidence="3 4">CECT 7971</strain>
    </source>
</reference>
<evidence type="ECO:0000256" key="2">
    <source>
        <dbReference type="SAM" id="Phobius"/>
    </source>
</evidence>
<proteinExistence type="predicted"/>
<evidence type="ECO:0000256" key="1">
    <source>
        <dbReference type="SAM" id="MobiDB-lite"/>
    </source>
</evidence>
<keyword evidence="2" id="KW-1133">Transmembrane helix</keyword>
<dbReference type="STRING" id="658057.SAMN04488032_108202"/>
<evidence type="ECO:0000313" key="3">
    <source>
        <dbReference type="EMBL" id="SLN29589.1"/>
    </source>
</evidence>
<dbReference type="RefSeq" id="WP_085848010.1">
    <property type="nucleotide sequence ID" value="NZ_FNZV01000008.1"/>
</dbReference>
<dbReference type="Proteomes" id="UP000193307">
    <property type="component" value="Unassembled WGS sequence"/>
</dbReference>
<dbReference type="AlphaFoldDB" id="A0A1Y5S0K0"/>
<feature type="compositionally biased region" description="Basic and acidic residues" evidence="1">
    <location>
        <begin position="1"/>
        <end position="12"/>
    </location>
</feature>
<evidence type="ECO:0000313" key="4">
    <source>
        <dbReference type="Proteomes" id="UP000193307"/>
    </source>
</evidence>
<dbReference type="GO" id="GO:0004713">
    <property type="term" value="F:protein tyrosine kinase activity"/>
    <property type="evidence" value="ECO:0007669"/>
    <property type="project" value="TreeGrafter"/>
</dbReference>
<keyword evidence="4" id="KW-1185">Reference proteome</keyword>
<dbReference type="OrthoDB" id="7800844at2"/>